<reference evidence="2 3" key="1">
    <citation type="submission" date="2018-05" db="EMBL/GenBank/DDBJ databases">
        <title>Paenibacillus flagellatus sp. nov., isolated from selenium mineral soil.</title>
        <authorList>
            <person name="Dai X."/>
        </authorList>
    </citation>
    <scope>NUCLEOTIDE SEQUENCE [LARGE SCALE GENOMIC DNA]</scope>
    <source>
        <strain evidence="2 3">DXL2</strain>
    </source>
</reference>
<sequence length="275" mass="30368">MRGARIGQGLTAEVFEYGDGCVLKLYRDWVHASSIGFEYEASSIAYGCGLPTPRPCGRLDEEGRSGIVFERANGPTMLDGIRSKPWRLFDYARTFADLHADMHRIEASGLPDRKESFAHDIRRVDRLSDDEKEAVLAVLARLPGGTKLCHGDFHPDNIVLGGGGPQVIDWMTAGRGDPASDVARVTVLLRFAALPEHIPPRGRLAIELARAGLLARYRSRYKARTGLTDGDIDSWMVPAAAARLNERLSEREKDRLAGFVREGLAASTRKRRGRT</sequence>
<dbReference type="AlphaFoldDB" id="A0A2V5K6T3"/>
<proteinExistence type="predicted"/>
<dbReference type="Pfam" id="PF01636">
    <property type="entry name" value="APH"/>
    <property type="match status" value="1"/>
</dbReference>
<organism evidence="2 3">
    <name type="scientific">Paenibacillus flagellatus</name>
    <dbReference type="NCBI Taxonomy" id="2211139"/>
    <lineage>
        <taxon>Bacteria</taxon>
        <taxon>Bacillati</taxon>
        <taxon>Bacillota</taxon>
        <taxon>Bacilli</taxon>
        <taxon>Bacillales</taxon>
        <taxon>Paenibacillaceae</taxon>
        <taxon>Paenibacillus</taxon>
    </lineage>
</organism>
<dbReference type="InterPro" id="IPR002575">
    <property type="entry name" value="Aminoglycoside_PTrfase"/>
</dbReference>
<dbReference type="SUPFAM" id="SSF56112">
    <property type="entry name" value="Protein kinase-like (PK-like)"/>
    <property type="match status" value="1"/>
</dbReference>
<dbReference type="Proteomes" id="UP000247476">
    <property type="component" value="Unassembled WGS sequence"/>
</dbReference>
<gene>
    <name evidence="2" type="ORF">DLM86_11320</name>
</gene>
<evidence type="ECO:0000259" key="1">
    <source>
        <dbReference type="Pfam" id="PF01636"/>
    </source>
</evidence>
<name>A0A2V5K6T3_9BACL</name>
<feature type="domain" description="Aminoglycoside phosphotransferase" evidence="1">
    <location>
        <begin position="5"/>
        <end position="196"/>
    </location>
</feature>
<dbReference type="OrthoDB" id="9800774at2"/>
<evidence type="ECO:0000313" key="2">
    <source>
        <dbReference type="EMBL" id="PYI55111.1"/>
    </source>
</evidence>
<dbReference type="Gene3D" id="3.90.1200.10">
    <property type="match status" value="1"/>
</dbReference>
<comment type="caution">
    <text evidence="2">The sequence shown here is derived from an EMBL/GenBank/DDBJ whole genome shotgun (WGS) entry which is preliminary data.</text>
</comment>
<evidence type="ECO:0000313" key="3">
    <source>
        <dbReference type="Proteomes" id="UP000247476"/>
    </source>
</evidence>
<dbReference type="EMBL" id="QJVJ01000004">
    <property type="protein sequence ID" value="PYI55111.1"/>
    <property type="molecule type" value="Genomic_DNA"/>
</dbReference>
<protein>
    <recommendedName>
        <fullName evidence="1">Aminoglycoside phosphotransferase domain-containing protein</fullName>
    </recommendedName>
</protein>
<keyword evidence="3" id="KW-1185">Reference proteome</keyword>
<accession>A0A2V5K6T3</accession>
<dbReference type="RefSeq" id="WP_110840105.1">
    <property type="nucleotide sequence ID" value="NZ_QJVJ01000004.1"/>
</dbReference>
<dbReference type="InterPro" id="IPR011009">
    <property type="entry name" value="Kinase-like_dom_sf"/>
</dbReference>